<dbReference type="AlphaFoldDB" id="A0A1H1PMI4"/>
<reference evidence="2" key="1">
    <citation type="submission" date="2016-10" db="EMBL/GenBank/DDBJ databases">
        <authorList>
            <person name="Varghese N."/>
            <person name="Submissions S."/>
        </authorList>
    </citation>
    <scope>NUCLEOTIDE SEQUENCE [LARGE SCALE GENOMIC DNA]</scope>
    <source>
        <strain evidence="2">DSM 22965</strain>
    </source>
</reference>
<sequence length="145" mass="14979">MTGLAAGTVGLVMLLLAFEPANIALAGAAVAVLGALIGRADIGREPSLPQLPGGGRSGGQRHEIAQLSWSIIDRDGRVTEQGMRELRAVAAGCLRTAGIHPDDDDAVAAALGARGLRTLRAFEPPTSRAFDDCLTSLETLQGDRP</sequence>
<protein>
    <submittedName>
        <fullName evidence="1">Uncharacterized protein</fullName>
    </submittedName>
</protein>
<proteinExistence type="predicted"/>
<evidence type="ECO:0000313" key="2">
    <source>
        <dbReference type="Proteomes" id="UP000199649"/>
    </source>
</evidence>
<gene>
    <name evidence="1" type="ORF">SAMN04489719_1597</name>
</gene>
<accession>A0A1H1PMI4</accession>
<dbReference type="EMBL" id="LT629734">
    <property type="protein sequence ID" value="SDS12502.1"/>
    <property type="molecule type" value="Genomic_DNA"/>
</dbReference>
<dbReference type="OrthoDB" id="5147815at2"/>
<dbReference type="STRING" id="684552.SAMN04489719_1597"/>
<keyword evidence="2" id="KW-1185">Reference proteome</keyword>
<organism evidence="1 2">
    <name type="scientific">Agrococcus carbonis</name>
    <dbReference type="NCBI Taxonomy" id="684552"/>
    <lineage>
        <taxon>Bacteria</taxon>
        <taxon>Bacillati</taxon>
        <taxon>Actinomycetota</taxon>
        <taxon>Actinomycetes</taxon>
        <taxon>Micrococcales</taxon>
        <taxon>Microbacteriaceae</taxon>
        <taxon>Agrococcus</taxon>
    </lineage>
</organism>
<evidence type="ECO:0000313" key="1">
    <source>
        <dbReference type="EMBL" id="SDS12502.1"/>
    </source>
</evidence>
<dbReference type="Proteomes" id="UP000199649">
    <property type="component" value="Chromosome I"/>
</dbReference>
<name>A0A1H1PMI4_9MICO</name>
<dbReference type="RefSeq" id="WP_092666516.1">
    <property type="nucleotide sequence ID" value="NZ_LT629734.1"/>
</dbReference>